<dbReference type="InterPro" id="IPR002068">
    <property type="entry name" value="A-crystallin/Hsp20_dom"/>
</dbReference>
<keyword evidence="5" id="KW-1185">Reference proteome</keyword>
<dbReference type="InterPro" id="IPR008978">
    <property type="entry name" value="HSP20-like_chaperone"/>
</dbReference>
<comment type="caution">
    <text evidence="4">The sequence shown here is derived from an EMBL/GenBank/DDBJ whole genome shotgun (WGS) entry which is preliminary data.</text>
</comment>
<dbReference type="InterPro" id="IPR031107">
    <property type="entry name" value="Small_HSP"/>
</dbReference>
<dbReference type="OrthoDB" id="9792695at2"/>
<proteinExistence type="inferred from homology"/>
<reference evidence="4 5" key="1">
    <citation type="submission" date="2019-03" db="EMBL/GenBank/DDBJ databases">
        <title>Genomic Encyclopedia of Type Strains, Phase IV (KMG-IV): sequencing the most valuable type-strain genomes for metagenomic binning, comparative biology and taxonomic classification.</title>
        <authorList>
            <person name="Goeker M."/>
        </authorList>
    </citation>
    <scope>NUCLEOTIDE SEQUENCE [LARGE SCALE GENOMIC DNA]</scope>
    <source>
        <strain evidence="4 5">DSM 19610</strain>
    </source>
</reference>
<dbReference type="SUPFAM" id="SSF49764">
    <property type="entry name" value="HSP20-like chaperones"/>
    <property type="match status" value="1"/>
</dbReference>
<evidence type="ECO:0000256" key="2">
    <source>
        <dbReference type="RuleBase" id="RU003616"/>
    </source>
</evidence>
<name>A0A4R1H873_9GAMM</name>
<dbReference type="Gene3D" id="2.60.40.790">
    <property type="match status" value="1"/>
</dbReference>
<dbReference type="CDD" id="cd06464">
    <property type="entry name" value="ACD_sHsps-like"/>
    <property type="match status" value="1"/>
</dbReference>
<dbReference type="PANTHER" id="PTHR11527">
    <property type="entry name" value="HEAT-SHOCK PROTEIN 20 FAMILY MEMBER"/>
    <property type="match status" value="1"/>
</dbReference>
<gene>
    <name evidence="4" type="ORF">DFR30_1296</name>
</gene>
<protein>
    <submittedName>
        <fullName evidence="4">HSP20 family protein</fullName>
    </submittedName>
</protein>
<evidence type="ECO:0000259" key="3">
    <source>
        <dbReference type="PROSITE" id="PS01031"/>
    </source>
</evidence>
<evidence type="ECO:0000256" key="1">
    <source>
        <dbReference type="PROSITE-ProRule" id="PRU00285"/>
    </source>
</evidence>
<dbReference type="AlphaFoldDB" id="A0A4R1H873"/>
<dbReference type="Proteomes" id="UP000295707">
    <property type="component" value="Unassembled WGS sequence"/>
</dbReference>
<sequence>MSRLAYLGEGLDRAWESLAEGWHQLRQKASQAITRFHPLQKRRGEPSSAEDELMQRTIRWGVVAAEVEERDDEVVVRLEVPGLEPDDFDISVVNDLLVVQGEKRMEREQKRGQYHVMECAYGSFERTIPLPRRVDASGVKARYKRGVLTVRLPIAESARVRRIEVKS</sequence>
<dbReference type="PROSITE" id="PS01031">
    <property type="entry name" value="SHSP"/>
    <property type="match status" value="1"/>
</dbReference>
<feature type="domain" description="SHSP" evidence="3">
    <location>
        <begin position="56"/>
        <end position="167"/>
    </location>
</feature>
<evidence type="ECO:0000313" key="4">
    <source>
        <dbReference type="EMBL" id="TCK18037.1"/>
    </source>
</evidence>
<comment type="similarity">
    <text evidence="1 2">Belongs to the small heat shock protein (HSP20) family.</text>
</comment>
<accession>A0A4R1H873</accession>
<evidence type="ECO:0000313" key="5">
    <source>
        <dbReference type="Proteomes" id="UP000295707"/>
    </source>
</evidence>
<dbReference type="Pfam" id="PF00011">
    <property type="entry name" value="HSP20"/>
    <property type="match status" value="1"/>
</dbReference>
<organism evidence="4 5">
    <name type="scientific">Thiogranum longum</name>
    <dbReference type="NCBI Taxonomy" id="1537524"/>
    <lineage>
        <taxon>Bacteria</taxon>
        <taxon>Pseudomonadati</taxon>
        <taxon>Pseudomonadota</taxon>
        <taxon>Gammaproteobacteria</taxon>
        <taxon>Chromatiales</taxon>
        <taxon>Ectothiorhodospiraceae</taxon>
        <taxon>Thiogranum</taxon>
    </lineage>
</organism>
<dbReference type="EMBL" id="SMFX01000001">
    <property type="protein sequence ID" value="TCK18037.1"/>
    <property type="molecule type" value="Genomic_DNA"/>
</dbReference>
<dbReference type="RefSeq" id="WP_132971867.1">
    <property type="nucleotide sequence ID" value="NZ_SMFX01000001.1"/>
</dbReference>